<accession>R3KQ75</accession>
<keyword evidence="1" id="KW-1133">Transmembrane helix</keyword>
<dbReference type="PATRIC" id="fig|1169311.3.peg.553"/>
<gene>
    <name evidence="2" type="ORF">WOU_00565</name>
</gene>
<name>R3KQ75_ENTFL</name>
<feature type="transmembrane region" description="Helical" evidence="1">
    <location>
        <begin position="108"/>
        <end position="131"/>
    </location>
</feature>
<feature type="transmembrane region" description="Helical" evidence="1">
    <location>
        <begin position="21"/>
        <end position="45"/>
    </location>
</feature>
<organism evidence="2 3">
    <name type="scientific">Enterococcus faecalis ATCC 6055</name>
    <dbReference type="NCBI Taxonomy" id="1169311"/>
    <lineage>
        <taxon>Bacteria</taxon>
        <taxon>Bacillati</taxon>
        <taxon>Bacillota</taxon>
        <taxon>Bacilli</taxon>
        <taxon>Lactobacillales</taxon>
        <taxon>Enterococcaceae</taxon>
        <taxon>Enterococcus</taxon>
    </lineage>
</organism>
<evidence type="ECO:0000313" key="2">
    <source>
        <dbReference type="EMBL" id="EOK15486.1"/>
    </source>
</evidence>
<dbReference type="Proteomes" id="UP000013638">
    <property type="component" value="Unassembled WGS sequence"/>
</dbReference>
<evidence type="ECO:0000313" key="3">
    <source>
        <dbReference type="Proteomes" id="UP000013638"/>
    </source>
</evidence>
<proteinExistence type="predicted"/>
<reference evidence="2 3" key="1">
    <citation type="submission" date="2013-02" db="EMBL/GenBank/DDBJ databases">
        <title>The Genome Sequence of Enterococcus faecalis ATCC_6055.</title>
        <authorList>
            <consortium name="The Broad Institute Genome Sequencing Platform"/>
            <consortium name="The Broad Institute Genome Sequencing Center for Infectious Disease"/>
            <person name="Earl A.M."/>
            <person name="Gilmore M.S."/>
            <person name="Lebreton F."/>
            <person name="Walker B."/>
            <person name="Young S.K."/>
            <person name="Zeng Q."/>
            <person name="Gargeya S."/>
            <person name="Fitzgerald M."/>
            <person name="Haas B."/>
            <person name="Abouelleil A."/>
            <person name="Alvarado L."/>
            <person name="Arachchi H.M."/>
            <person name="Berlin A.M."/>
            <person name="Chapman S.B."/>
            <person name="Dewar J."/>
            <person name="Goldberg J."/>
            <person name="Griggs A."/>
            <person name="Gujja S."/>
            <person name="Hansen M."/>
            <person name="Howarth C."/>
            <person name="Imamovic A."/>
            <person name="Larimer J."/>
            <person name="McCowan C."/>
            <person name="Murphy C."/>
            <person name="Neiman D."/>
            <person name="Pearson M."/>
            <person name="Priest M."/>
            <person name="Roberts A."/>
            <person name="Saif S."/>
            <person name="Shea T."/>
            <person name="Sisk P."/>
            <person name="Sykes S."/>
            <person name="Wortman J."/>
            <person name="Nusbaum C."/>
            <person name="Birren B."/>
        </authorList>
    </citation>
    <scope>NUCLEOTIDE SEQUENCE [LARGE SCALE GENOMIC DNA]</scope>
    <source>
        <strain evidence="2 3">ATCC 6055</strain>
    </source>
</reference>
<dbReference type="HOGENOM" id="CLU_142173_0_0_9"/>
<protein>
    <submittedName>
        <fullName evidence="2">Uncharacterized protein</fullName>
    </submittedName>
</protein>
<evidence type="ECO:0000256" key="1">
    <source>
        <dbReference type="SAM" id="Phobius"/>
    </source>
</evidence>
<dbReference type="EMBL" id="ASDZ01000008">
    <property type="protein sequence ID" value="EOK15486.1"/>
    <property type="molecule type" value="Genomic_DNA"/>
</dbReference>
<feature type="transmembrane region" description="Helical" evidence="1">
    <location>
        <begin position="81"/>
        <end position="102"/>
    </location>
</feature>
<dbReference type="AlphaFoldDB" id="R3KQ75"/>
<sequence length="165" mass="18973">MYMKETVKKAKQEMKDRSRPYQMYGFYLAIPIILMVIFIFGFLGVETNKSWGSVLFVTTLIANMGVSKLEKLPKRKYVAPVLVYVTEAIAVFLLLVFFGAIIAGGANFVIIELILYVVLVLRIITIIFFFITANDIRKVYPTMKQEAKDSRAEYLRVKKLAQKRI</sequence>
<keyword evidence="1" id="KW-0472">Membrane</keyword>
<keyword evidence="1" id="KW-0812">Transmembrane</keyword>
<feature type="transmembrane region" description="Helical" evidence="1">
    <location>
        <begin position="51"/>
        <end position="69"/>
    </location>
</feature>
<comment type="caution">
    <text evidence="2">The sequence shown here is derived from an EMBL/GenBank/DDBJ whole genome shotgun (WGS) entry which is preliminary data.</text>
</comment>